<keyword evidence="7" id="KW-0832">Ubl conjugation</keyword>
<dbReference type="Pfam" id="PF04438">
    <property type="entry name" value="zf-HIT"/>
    <property type="match status" value="1"/>
</dbReference>
<dbReference type="PROSITE" id="PS51083">
    <property type="entry name" value="ZF_HIT"/>
    <property type="match status" value="1"/>
</dbReference>
<keyword evidence="6" id="KW-0862">Zinc</keyword>
<proteinExistence type="inferred from homology"/>
<accession>A0A817AJF0</accession>
<dbReference type="FunFam" id="3.30.60.190:FF:000001">
    <property type="entry name" value="box C/D snoRNA protein 1"/>
    <property type="match status" value="1"/>
</dbReference>
<keyword evidence="2" id="KW-0690">Ribosome biogenesis</keyword>
<dbReference type="InterPro" id="IPR051639">
    <property type="entry name" value="BCD1"/>
</dbReference>
<evidence type="ECO:0000256" key="8">
    <source>
        <dbReference type="ARBA" id="ARBA00049598"/>
    </source>
</evidence>
<evidence type="ECO:0000256" key="1">
    <source>
        <dbReference type="ARBA" id="ARBA00022499"/>
    </source>
</evidence>
<name>A0A817AJF0_BRANA</name>
<dbReference type="GO" id="GO:0008270">
    <property type="term" value="F:zinc ion binding"/>
    <property type="evidence" value="ECO:0007669"/>
    <property type="project" value="UniProtKB-UniRule"/>
</dbReference>
<evidence type="ECO:0000259" key="14">
    <source>
        <dbReference type="PROSITE" id="PS51083"/>
    </source>
</evidence>
<gene>
    <name evidence="15" type="ORF">DARMORV10_A08P37250.1</name>
</gene>
<evidence type="ECO:0000256" key="4">
    <source>
        <dbReference type="ARBA" id="ARBA00022723"/>
    </source>
</evidence>
<evidence type="ECO:0000256" key="12">
    <source>
        <dbReference type="ARBA" id="ARBA00077531"/>
    </source>
</evidence>
<evidence type="ECO:0000256" key="11">
    <source>
        <dbReference type="ARBA" id="ARBA00068630"/>
    </source>
</evidence>
<evidence type="ECO:0000313" key="15">
    <source>
        <dbReference type="EMBL" id="CAF2262286.1"/>
    </source>
</evidence>
<feature type="domain" description="HIT-type" evidence="14">
    <location>
        <begin position="8"/>
        <end position="42"/>
    </location>
</feature>
<evidence type="ECO:0000256" key="3">
    <source>
        <dbReference type="ARBA" id="ARBA00022553"/>
    </source>
</evidence>
<dbReference type="SUPFAM" id="SSF144232">
    <property type="entry name" value="HIT/MYND zinc finger-like"/>
    <property type="match status" value="1"/>
</dbReference>
<evidence type="ECO:0000256" key="2">
    <source>
        <dbReference type="ARBA" id="ARBA00022517"/>
    </source>
</evidence>
<evidence type="ECO:0000256" key="13">
    <source>
        <dbReference type="PROSITE-ProRule" id="PRU00453"/>
    </source>
</evidence>
<keyword evidence="4" id="KW-0479">Metal-binding</keyword>
<dbReference type="Gene3D" id="3.30.60.190">
    <property type="match status" value="1"/>
</dbReference>
<protein>
    <recommendedName>
        <fullName evidence="11">Box C/D snoRNA protein 1</fullName>
    </recommendedName>
    <alternativeName>
        <fullName evidence="12">Zinc finger HIT domain-containing protein 6</fullName>
    </alternativeName>
</protein>
<comment type="function">
    <text evidence="8">Required for box C/D snoRNAs accumulation involved in snoRNA processing, snoRNA transport to the nucleolus and ribosome biogenesis.</text>
</comment>
<dbReference type="EMBL" id="HG994362">
    <property type="protein sequence ID" value="CAF2262286.1"/>
    <property type="molecule type" value="Genomic_DNA"/>
</dbReference>
<keyword evidence="5 13" id="KW-0863">Zinc-finger</keyword>
<comment type="subunit">
    <text evidence="10">Interacts with FBL, SNU13, NOP58, NUFIP1, RUVBL1, RUVBL2 and TAF9. Interacts (via HIT-type zinc finger) with the RUVBL1/RUVBL2 complex in the presence of ADP.</text>
</comment>
<dbReference type="SMR" id="A0A817AJF0"/>
<dbReference type="Proteomes" id="UP001295469">
    <property type="component" value="Chromosome A08"/>
</dbReference>
<reference evidence="15" key="1">
    <citation type="submission" date="2021-01" db="EMBL/GenBank/DDBJ databases">
        <authorList>
            <consortium name="Genoscope - CEA"/>
            <person name="William W."/>
        </authorList>
    </citation>
    <scope>NUCLEOTIDE SEQUENCE</scope>
</reference>
<keyword evidence="1" id="KW-1017">Isopeptide bond</keyword>
<evidence type="ECO:0000256" key="10">
    <source>
        <dbReference type="ARBA" id="ARBA00061949"/>
    </source>
</evidence>
<organism evidence="15">
    <name type="scientific">Brassica napus</name>
    <name type="common">Rape</name>
    <dbReference type="NCBI Taxonomy" id="3708"/>
    <lineage>
        <taxon>Eukaryota</taxon>
        <taxon>Viridiplantae</taxon>
        <taxon>Streptophyta</taxon>
        <taxon>Embryophyta</taxon>
        <taxon>Tracheophyta</taxon>
        <taxon>Spermatophyta</taxon>
        <taxon>Magnoliopsida</taxon>
        <taxon>eudicotyledons</taxon>
        <taxon>Gunneridae</taxon>
        <taxon>Pentapetalae</taxon>
        <taxon>rosids</taxon>
        <taxon>malvids</taxon>
        <taxon>Brassicales</taxon>
        <taxon>Brassicaceae</taxon>
        <taxon>Brassiceae</taxon>
        <taxon>Brassica</taxon>
    </lineage>
</organism>
<dbReference type="PANTHER" id="PTHR13483">
    <property type="entry name" value="BOX C_D SNORNA PROTEIN 1-RELATED"/>
    <property type="match status" value="1"/>
</dbReference>
<dbReference type="AlphaFoldDB" id="A0A817AJF0"/>
<evidence type="ECO:0000256" key="5">
    <source>
        <dbReference type="ARBA" id="ARBA00022771"/>
    </source>
</evidence>
<dbReference type="InterPro" id="IPR007529">
    <property type="entry name" value="Znf_HIT"/>
</dbReference>
<evidence type="ECO:0000256" key="6">
    <source>
        <dbReference type="ARBA" id="ARBA00022833"/>
    </source>
</evidence>
<sequence>MDDDDKVCGECKSNPWKYKCPGCSIRSCALPCVKAHKKRTGCTGKRKLTDFVPLSKFDDNLLLSDYNLLEETKRVLGLNRDLIPVWFLLLVVYRLCSFPVKKQSSLSSRYSAYVRTKAV</sequence>
<dbReference type="CDD" id="cd23023">
    <property type="entry name" value="zf-HIT_BCD1"/>
    <property type="match status" value="1"/>
</dbReference>
<evidence type="ECO:0000256" key="9">
    <source>
        <dbReference type="ARBA" id="ARBA00049654"/>
    </source>
</evidence>
<evidence type="ECO:0000256" key="7">
    <source>
        <dbReference type="ARBA" id="ARBA00022843"/>
    </source>
</evidence>
<dbReference type="PANTHER" id="PTHR13483:SF3">
    <property type="entry name" value="BOX C_D SNORNA PROTEIN 1"/>
    <property type="match status" value="1"/>
</dbReference>
<keyword evidence="3" id="KW-0597">Phosphoprotein</keyword>
<comment type="similarity">
    <text evidence="9">Belongs to the BCD1 family.</text>
</comment>
<dbReference type="GO" id="GO:0042254">
    <property type="term" value="P:ribosome biogenesis"/>
    <property type="evidence" value="ECO:0007669"/>
    <property type="project" value="UniProtKB-KW"/>
</dbReference>